<proteinExistence type="predicted"/>
<dbReference type="InterPro" id="IPR049294">
    <property type="entry name" value="DUF6848"/>
</dbReference>
<evidence type="ECO:0000313" key="3">
    <source>
        <dbReference type="Proteomes" id="UP000251853"/>
    </source>
</evidence>
<feature type="domain" description="DUF6848" evidence="1">
    <location>
        <begin position="24"/>
        <end position="124"/>
    </location>
</feature>
<dbReference type="AlphaFoldDB" id="A0A2X2WLL2"/>
<organism evidence="2 3">
    <name type="scientific">Enterocloster clostridioformis</name>
    <dbReference type="NCBI Taxonomy" id="1531"/>
    <lineage>
        <taxon>Bacteria</taxon>
        <taxon>Bacillati</taxon>
        <taxon>Bacillota</taxon>
        <taxon>Clostridia</taxon>
        <taxon>Lachnospirales</taxon>
        <taxon>Lachnospiraceae</taxon>
        <taxon>Enterocloster</taxon>
    </lineage>
</organism>
<evidence type="ECO:0000313" key="2">
    <source>
        <dbReference type="EMBL" id="SQB14469.1"/>
    </source>
</evidence>
<gene>
    <name evidence="2" type="ORF">NCTC11224_03517</name>
</gene>
<dbReference type="Pfam" id="PF20941">
    <property type="entry name" value="DUF6848"/>
    <property type="match status" value="1"/>
</dbReference>
<dbReference type="Proteomes" id="UP000251853">
    <property type="component" value="Unassembled WGS sequence"/>
</dbReference>
<keyword evidence="3" id="KW-1185">Reference proteome</keyword>
<dbReference type="Gene3D" id="3.30.2220.10">
    <property type="entry name" value="rbstp2171"/>
    <property type="match status" value="1"/>
</dbReference>
<sequence length="126" mass="14207">MEENRDNSTPKAAADAALTEEQRIKAKYSGEKVYKIAMTLHPDDETEVPVRYFFKRPGNPSYNRYVKTASKDMTGALKTFMFDAVIEESKAQLESDLEEYPALAISVGEKLLSMMGFTDLSNLKKL</sequence>
<evidence type="ECO:0000259" key="1">
    <source>
        <dbReference type="Pfam" id="PF20941"/>
    </source>
</evidence>
<accession>A0A2X2WLL2</accession>
<dbReference type="EMBL" id="UAVW01000015">
    <property type="protein sequence ID" value="SQB14469.1"/>
    <property type="molecule type" value="Genomic_DNA"/>
</dbReference>
<reference evidence="2 3" key="1">
    <citation type="submission" date="2018-06" db="EMBL/GenBank/DDBJ databases">
        <authorList>
            <consortium name="Pathogen Informatics"/>
            <person name="Doyle S."/>
        </authorList>
    </citation>
    <scope>NUCLEOTIDE SEQUENCE [LARGE SCALE GENOMIC DNA]</scope>
    <source>
        <strain evidence="2 3">NCTC11224</strain>
    </source>
</reference>
<dbReference type="RefSeq" id="WP_003499864.1">
    <property type="nucleotide sequence ID" value="NZ_JAIWZC010000002.1"/>
</dbReference>
<name>A0A2X2WLL2_9FIRM</name>
<protein>
    <recommendedName>
        <fullName evidence="1">DUF6848 domain-containing protein</fullName>
    </recommendedName>
</protein>